<evidence type="ECO:0000256" key="8">
    <source>
        <dbReference type="ARBA" id="ARBA00022692"/>
    </source>
</evidence>
<keyword evidence="7" id="KW-0349">Heme</keyword>
<dbReference type="UniPathway" id="UPA00251">
    <property type="reaction ID" value="UER00324"/>
</dbReference>
<evidence type="ECO:0000256" key="13">
    <source>
        <dbReference type="ARBA" id="ARBA00023136"/>
    </source>
</evidence>
<evidence type="ECO:0000256" key="7">
    <source>
        <dbReference type="ARBA" id="ARBA00022617"/>
    </source>
</evidence>
<comment type="similarity">
    <text evidence="4">Belongs to the HemJ family.</text>
</comment>
<feature type="transmembrane region" description="Helical" evidence="16">
    <location>
        <begin position="53"/>
        <end position="73"/>
    </location>
</feature>
<dbReference type="PANTHER" id="PTHR40255:SF1">
    <property type="entry name" value="PROTOPORPHYRINOGEN IX OXIDASE"/>
    <property type="match status" value="1"/>
</dbReference>
<evidence type="ECO:0000256" key="14">
    <source>
        <dbReference type="ARBA" id="ARBA00048390"/>
    </source>
</evidence>
<keyword evidence="18" id="KW-1185">Reference proteome</keyword>
<protein>
    <recommendedName>
        <fullName evidence="5">Protoporphyrinogen IX oxidase</fullName>
    </recommendedName>
</protein>
<comment type="subcellular location">
    <subcellularLocation>
        <location evidence="2">Cell membrane</location>
        <topology evidence="2">Multi-pass membrane protein</topology>
    </subcellularLocation>
</comment>
<keyword evidence="11" id="KW-0560">Oxidoreductase</keyword>
<proteinExistence type="inferred from homology"/>
<accession>A0A4S2HGS9</accession>
<evidence type="ECO:0000256" key="11">
    <source>
        <dbReference type="ARBA" id="ARBA00023002"/>
    </source>
</evidence>
<dbReference type="Proteomes" id="UP000305451">
    <property type="component" value="Unassembled WGS sequence"/>
</dbReference>
<dbReference type="EMBL" id="SRXV01000001">
    <property type="protein sequence ID" value="TGY94958.1"/>
    <property type="molecule type" value="Genomic_DNA"/>
</dbReference>
<evidence type="ECO:0000313" key="17">
    <source>
        <dbReference type="EMBL" id="TGY94958.1"/>
    </source>
</evidence>
<gene>
    <name evidence="17" type="ORF">E5162_05580</name>
</gene>
<evidence type="ECO:0000256" key="3">
    <source>
        <dbReference type="ARBA" id="ARBA00005073"/>
    </source>
</evidence>
<dbReference type="InterPro" id="IPR005265">
    <property type="entry name" value="HemJ-like"/>
</dbReference>
<dbReference type="GO" id="GO:0005886">
    <property type="term" value="C:plasma membrane"/>
    <property type="evidence" value="ECO:0007669"/>
    <property type="project" value="UniProtKB-SubCell"/>
</dbReference>
<dbReference type="GO" id="GO:0046872">
    <property type="term" value="F:metal ion binding"/>
    <property type="evidence" value="ECO:0007669"/>
    <property type="project" value="UniProtKB-KW"/>
</dbReference>
<sequence>MGAQPAGRPAARRPPDVGAGNGPISRSPGGGGAPLVRPPQCGEPRVIVIALKAAHIFALTVWAGGLIALPPLLRRKQELANRAVEVRLHHFTRFAYDAIVSPAALVAIGTGTALIFSGVMLGDWLFLKLVAVAGMGGTHMLIGRVLDQLEAPEAKPTEFRRMALLLAAIVFVTATLWLVLHRPVVDRDLFPQWMLEGQDKDLPFIDEAGGSGSAAAPSSGAMAVPT</sequence>
<dbReference type="AlphaFoldDB" id="A0A4S2HGS9"/>
<organism evidence="17 18">
    <name type="scientific">Marinicauda pacifica</name>
    <dbReference type="NCBI Taxonomy" id="1133559"/>
    <lineage>
        <taxon>Bacteria</taxon>
        <taxon>Pseudomonadati</taxon>
        <taxon>Pseudomonadota</taxon>
        <taxon>Alphaproteobacteria</taxon>
        <taxon>Maricaulales</taxon>
        <taxon>Maricaulaceae</taxon>
        <taxon>Marinicauda</taxon>
    </lineage>
</organism>
<comment type="caution">
    <text evidence="17">The sequence shown here is derived from an EMBL/GenBank/DDBJ whole genome shotgun (WGS) entry which is preliminary data.</text>
</comment>
<feature type="transmembrane region" description="Helical" evidence="16">
    <location>
        <begin position="124"/>
        <end position="142"/>
    </location>
</feature>
<dbReference type="GO" id="GO:0016491">
    <property type="term" value="F:oxidoreductase activity"/>
    <property type="evidence" value="ECO:0007669"/>
    <property type="project" value="UniProtKB-KW"/>
</dbReference>
<evidence type="ECO:0000256" key="1">
    <source>
        <dbReference type="ARBA" id="ARBA00001970"/>
    </source>
</evidence>
<keyword evidence="9" id="KW-0479">Metal-binding</keyword>
<dbReference type="GO" id="GO:0006782">
    <property type="term" value="P:protoporphyrinogen IX biosynthetic process"/>
    <property type="evidence" value="ECO:0007669"/>
    <property type="project" value="UniProtKB-UniPathway"/>
</dbReference>
<evidence type="ECO:0000256" key="9">
    <source>
        <dbReference type="ARBA" id="ARBA00022723"/>
    </source>
</evidence>
<comment type="pathway">
    <text evidence="3">Porphyrin-containing compound metabolism; protoporphyrin-IX biosynthesis; protoporphyrin-IX from protoporphyrinogen-IX: step 1/1.</text>
</comment>
<evidence type="ECO:0000256" key="15">
    <source>
        <dbReference type="SAM" id="MobiDB-lite"/>
    </source>
</evidence>
<keyword evidence="10 16" id="KW-1133">Transmembrane helix</keyword>
<evidence type="ECO:0000256" key="5">
    <source>
        <dbReference type="ARBA" id="ARBA00017504"/>
    </source>
</evidence>
<evidence type="ECO:0000256" key="12">
    <source>
        <dbReference type="ARBA" id="ARBA00023004"/>
    </source>
</evidence>
<feature type="transmembrane region" description="Helical" evidence="16">
    <location>
        <begin position="94"/>
        <end position="118"/>
    </location>
</feature>
<keyword evidence="13 16" id="KW-0472">Membrane</keyword>
<comment type="cofactor">
    <cofactor evidence="1">
        <name>heme b</name>
        <dbReference type="ChEBI" id="CHEBI:60344"/>
    </cofactor>
</comment>
<keyword evidence="12" id="KW-0408">Iron</keyword>
<dbReference type="Pfam" id="PF03653">
    <property type="entry name" value="UPF0093"/>
    <property type="match status" value="1"/>
</dbReference>
<keyword evidence="8 16" id="KW-0812">Transmembrane</keyword>
<comment type="catalytic activity">
    <reaction evidence="14">
        <text>protoporphyrinogen IX + 3 A = protoporphyrin IX + 3 AH2</text>
        <dbReference type="Rhea" id="RHEA:62000"/>
        <dbReference type="ChEBI" id="CHEBI:13193"/>
        <dbReference type="ChEBI" id="CHEBI:17499"/>
        <dbReference type="ChEBI" id="CHEBI:57306"/>
        <dbReference type="ChEBI" id="CHEBI:57307"/>
    </reaction>
</comment>
<reference evidence="17 18" key="1">
    <citation type="journal article" date="2013" name="Int. J. Syst. Evol. Microbiol.">
        <title>Marinicauda pacifica gen. nov., sp. nov., a prosthecate alphaproteobacterium of the family Hyphomonadaceae isolated from deep seawater.</title>
        <authorList>
            <person name="Zhang X.Y."/>
            <person name="Li G.W."/>
            <person name="Wang C.S."/>
            <person name="Zhang Y.J."/>
            <person name="Xu X.W."/>
            <person name="Li H."/>
            <person name="Liu A."/>
            <person name="Liu C."/>
            <person name="Xie B.B."/>
            <person name="Qin Q.L."/>
            <person name="Xu Z."/>
            <person name="Chen X.L."/>
            <person name="Zhou B.C."/>
            <person name="Zhang Y.Z."/>
        </authorList>
    </citation>
    <scope>NUCLEOTIDE SEQUENCE [LARGE SCALE GENOMIC DNA]</scope>
    <source>
        <strain evidence="17 18">P-1 km-3</strain>
    </source>
</reference>
<evidence type="ECO:0000256" key="10">
    <source>
        <dbReference type="ARBA" id="ARBA00022989"/>
    </source>
</evidence>
<evidence type="ECO:0000256" key="2">
    <source>
        <dbReference type="ARBA" id="ARBA00004651"/>
    </source>
</evidence>
<keyword evidence="6" id="KW-1003">Cell membrane</keyword>
<dbReference type="PANTHER" id="PTHR40255">
    <property type="entry name" value="UPF0093 MEMBRANE PROTEIN SLR1790"/>
    <property type="match status" value="1"/>
</dbReference>
<feature type="region of interest" description="Disordered" evidence="15">
    <location>
        <begin position="1"/>
        <end position="36"/>
    </location>
</feature>
<evidence type="ECO:0000313" key="18">
    <source>
        <dbReference type="Proteomes" id="UP000305451"/>
    </source>
</evidence>
<evidence type="ECO:0000256" key="16">
    <source>
        <dbReference type="SAM" id="Phobius"/>
    </source>
</evidence>
<evidence type="ECO:0000256" key="6">
    <source>
        <dbReference type="ARBA" id="ARBA00022475"/>
    </source>
</evidence>
<feature type="transmembrane region" description="Helical" evidence="16">
    <location>
        <begin position="163"/>
        <end position="180"/>
    </location>
</feature>
<name>A0A4S2HGS9_9PROT</name>
<evidence type="ECO:0000256" key="4">
    <source>
        <dbReference type="ARBA" id="ARBA00006501"/>
    </source>
</evidence>